<accession>A0A3M7SS85</accession>
<dbReference type="Proteomes" id="UP000276133">
    <property type="component" value="Unassembled WGS sequence"/>
</dbReference>
<proteinExistence type="predicted"/>
<evidence type="ECO:0000313" key="1">
    <source>
        <dbReference type="EMBL" id="RNA38643.1"/>
    </source>
</evidence>
<reference evidence="1 2" key="1">
    <citation type="journal article" date="2018" name="Sci. Rep.">
        <title>Genomic signatures of local adaptation to the degree of environmental predictability in rotifers.</title>
        <authorList>
            <person name="Franch-Gras L."/>
            <person name="Hahn C."/>
            <person name="Garcia-Roger E.M."/>
            <person name="Carmona M.J."/>
            <person name="Serra M."/>
            <person name="Gomez A."/>
        </authorList>
    </citation>
    <scope>NUCLEOTIDE SEQUENCE [LARGE SCALE GENOMIC DNA]</scope>
    <source>
        <strain evidence="1">HYR1</strain>
    </source>
</reference>
<organism evidence="1 2">
    <name type="scientific">Brachionus plicatilis</name>
    <name type="common">Marine rotifer</name>
    <name type="synonym">Brachionus muelleri</name>
    <dbReference type="NCBI Taxonomy" id="10195"/>
    <lineage>
        <taxon>Eukaryota</taxon>
        <taxon>Metazoa</taxon>
        <taxon>Spiralia</taxon>
        <taxon>Gnathifera</taxon>
        <taxon>Rotifera</taxon>
        <taxon>Eurotatoria</taxon>
        <taxon>Monogononta</taxon>
        <taxon>Pseudotrocha</taxon>
        <taxon>Ploima</taxon>
        <taxon>Brachionidae</taxon>
        <taxon>Brachionus</taxon>
    </lineage>
</organism>
<gene>
    <name evidence="1" type="ORF">BpHYR1_012088</name>
</gene>
<evidence type="ECO:0000313" key="2">
    <source>
        <dbReference type="Proteomes" id="UP000276133"/>
    </source>
</evidence>
<keyword evidence="2" id="KW-1185">Reference proteome</keyword>
<dbReference type="EMBL" id="REGN01000846">
    <property type="protein sequence ID" value="RNA38643.1"/>
    <property type="molecule type" value="Genomic_DNA"/>
</dbReference>
<comment type="caution">
    <text evidence="1">The sequence shown here is derived from an EMBL/GenBank/DDBJ whole genome shotgun (WGS) entry which is preliminary data.</text>
</comment>
<sequence>MSSSAFKYSKNRYLLLVDKLIDFGCSATELCPMCSSPSPSTRRKINNFFNVHMIDLLRHLAHIENRSCTILY</sequence>
<protein>
    <submittedName>
        <fullName evidence="1">Uncharacterized protein</fullName>
    </submittedName>
</protein>
<name>A0A3M7SS85_BRAPC</name>
<dbReference type="AlphaFoldDB" id="A0A3M7SS85"/>